<dbReference type="CDD" id="cd00102">
    <property type="entry name" value="IPT"/>
    <property type="match status" value="1"/>
</dbReference>
<feature type="domain" description="IPT/TIG" evidence="2">
    <location>
        <begin position="1337"/>
        <end position="1455"/>
    </location>
</feature>
<dbReference type="InterPro" id="IPR014756">
    <property type="entry name" value="Ig_E-set"/>
</dbReference>
<feature type="chain" id="PRO_5035585699" description="IPT/TIG domain-containing protein" evidence="1">
    <location>
        <begin position="21"/>
        <end position="1552"/>
    </location>
</feature>
<sequence>MAFRLLPLLITLLLPAYSAAAGAAAWSDTSVLAATTFHGPDLAFKGDLGSSTTGVDDGTFVIGSSIIAKSVMTGSDSFFPSTLPAALKVPHLVPDSTHPDLAFWWTPEAFERDGVADGASISEWPNVANICHDKHVERVGGGANDICVAAKIQNSQTVSGGNTVNVARMGQNDATKRPIYKKKIANGHGVVRFTRTAVDGTAGPFLELDQRCSDSACGTASTTEGWAADTVYNTAIGASGMTIITVVKMMQSATDRNNMGIVHLNANAADKNGFGLYATESKCMPKHYGVFTQALQTSGLTTQILDGTNLALVRLDVSSTPSASTIVNAYSGMTLKVFGNAADANTGEQTLSHTCTLDKYLFQGTLTATFASGVNVVTILGGSGSINGMSHADISNLFLSFGCTDPNDCTTGGPATEILQIASIANNAGNTDITLGSNLANNQALGTSVFVCLESDGTKCIIASTSGACDVTTAPAADGTFEIWDTSDTGAPNCPRGRVKQFGTFNAYLNNVNDNNGCQSECATATQVGCNRQTADFGSGTTCADKQGTLHKMTDANEGFKIIAVTIPAARTSFKGYVNGFHEGCDYRQGTDGCAANKIIPPLLATGATAATAFARMKLGSLSVANAAPVTGLASMDMAEMMVYSQELTPEELDRIGNYLANKYGIDDYIVNDDIRSPFRTKPVSLSTGCGPTHRKLHEGIICKGLGHNTCYHSTANSPPTGANLKHDTISLQSTLAENVANYYLLARMTITGGNGNLAGTVKSAKGQSCVITAYAATTYLATCDFTNQGDFGYVKYAGDSTGVTYITGWQNQATNAVEANAAHNVLYTTYAPANYVAPFVALLGDPTTANIEAVRVTAKAIEGTDFKLTATRGVGGTTLQALTNAASILHGNTAKLTYCHAIIMGDAVVGDTFLIVSALGTLYDLPTTTGITNWFAKIVLPNSGGTEVVQVTAANAPTFLTNAIVANGATTLVLKDNTQTLTFSILDGDQLTIGDLSTGETVTVSGDVAKAGLTWTLTISAIVAAGGFAADVQVTLVNRKSVPSPTVITVVRAQEATTALALTATAGISVDFMYLPQNQFSTGALWTGGDGVSTYRIEDCDTWAYPYSRDAPIQTFTGNGYIKGPPSTFGLGISTSDTLTTGNSLWYSAGAGDSSTSLAVGPAGGGQMVVIKGWHLMPHDTHIRYGVSANTPTGTLDVQRLENFLRVTVGQRPAECRDPTNRAAPCLAGTNSHGETALNCQIVETGAGYCATDFRVPCRCVGGSCSDCPSTGACNYIGTTETSAANYALKKNVWHQTRKPTIHCSVPPALGADMQDLNIYWHGVKTSLTNWYRPEAPVISRIEPAMAAYAGGETVTIIGRNFGPKIAYTSISAGGAATAGTRQSHVEVRGKSFSAKCATTTYVSDTQLLCVVPTLPARKIAGLDKTTRKVEVSVVVSAEGLRSALTSQSILTYTGVPSYFSCEYKSTSEAAKRDCFTCCRSACIIDEFALGGVKGGSTFSHCDASCYSYCGYSSVSRRRLLSEREGRRTSARAKRIRARMAARRAAKGAAH</sequence>
<dbReference type="InterPro" id="IPR002909">
    <property type="entry name" value="IPT_dom"/>
</dbReference>
<evidence type="ECO:0000313" key="3">
    <source>
        <dbReference type="EMBL" id="CAD8739142.1"/>
    </source>
</evidence>
<evidence type="ECO:0000259" key="2">
    <source>
        <dbReference type="SMART" id="SM00429"/>
    </source>
</evidence>
<feature type="signal peptide" evidence="1">
    <location>
        <begin position="1"/>
        <end position="20"/>
    </location>
</feature>
<dbReference type="EMBL" id="HBFK01009347">
    <property type="protein sequence ID" value="CAD8739142.1"/>
    <property type="molecule type" value="Transcribed_RNA"/>
</dbReference>
<organism evidence="3">
    <name type="scientific">Hemiselmis andersenii</name>
    <name type="common">Cryptophyte alga</name>
    <dbReference type="NCBI Taxonomy" id="464988"/>
    <lineage>
        <taxon>Eukaryota</taxon>
        <taxon>Cryptophyceae</taxon>
        <taxon>Cryptomonadales</taxon>
        <taxon>Hemiselmidaceae</taxon>
        <taxon>Hemiselmis</taxon>
    </lineage>
</organism>
<dbReference type="Pfam" id="PF01833">
    <property type="entry name" value="TIG"/>
    <property type="match status" value="1"/>
</dbReference>
<dbReference type="Gene3D" id="2.60.40.10">
    <property type="entry name" value="Immunoglobulins"/>
    <property type="match status" value="1"/>
</dbReference>
<gene>
    <name evidence="4" type="ORF">HAND00432_LOCUS8954</name>
    <name evidence="3" type="ORF">HAND1043_LOCUS5634</name>
</gene>
<name>A0A6U4UG80_HEMAN</name>
<dbReference type="SMART" id="SM00429">
    <property type="entry name" value="IPT"/>
    <property type="match status" value="1"/>
</dbReference>
<evidence type="ECO:0000256" key="1">
    <source>
        <dbReference type="SAM" id="SignalP"/>
    </source>
</evidence>
<accession>A0A6U4UG80</accession>
<dbReference type="SUPFAM" id="SSF81296">
    <property type="entry name" value="E set domains"/>
    <property type="match status" value="1"/>
</dbReference>
<protein>
    <recommendedName>
        <fullName evidence="2">IPT/TIG domain-containing protein</fullName>
    </recommendedName>
</protein>
<keyword evidence="1" id="KW-0732">Signal</keyword>
<proteinExistence type="predicted"/>
<dbReference type="InterPro" id="IPR013783">
    <property type="entry name" value="Ig-like_fold"/>
</dbReference>
<dbReference type="EMBL" id="HBFX01014927">
    <property type="protein sequence ID" value="CAD8954417.1"/>
    <property type="molecule type" value="Transcribed_RNA"/>
</dbReference>
<evidence type="ECO:0000313" key="4">
    <source>
        <dbReference type="EMBL" id="CAD8954417.1"/>
    </source>
</evidence>
<reference evidence="3" key="1">
    <citation type="submission" date="2021-01" db="EMBL/GenBank/DDBJ databases">
        <authorList>
            <person name="Corre E."/>
            <person name="Pelletier E."/>
            <person name="Niang G."/>
            <person name="Scheremetjew M."/>
            <person name="Finn R."/>
            <person name="Kale V."/>
            <person name="Holt S."/>
            <person name="Cochrane G."/>
            <person name="Meng A."/>
            <person name="Brown T."/>
            <person name="Cohen L."/>
        </authorList>
    </citation>
    <scope>NUCLEOTIDE SEQUENCE</scope>
    <source>
        <strain evidence="3">CCMP441</strain>
        <strain evidence="4">CCMP644</strain>
    </source>
</reference>